<evidence type="ECO:0000256" key="2">
    <source>
        <dbReference type="SAM" id="Coils"/>
    </source>
</evidence>
<dbReference type="Gene3D" id="2.40.100.10">
    <property type="entry name" value="Cyclophilin-like"/>
    <property type="match status" value="1"/>
</dbReference>
<keyword evidence="2" id="KW-0175">Coiled coil</keyword>
<sequence length="277" mass="30009">MPFPSSSSSSQLIRVVRVVVVVVACLSKLVAAGRDVSDVSVHPTPSDARLIFQTSFGRIELAFYPDLAPVTCEHILKLGAMGAYTSNHFFRVDKGFVAQVADVVGGRTVQLDSFQINEAKKNVPGEFSRVPHRRGSLSMGRYDDPDSGTSSFSILLGNAPHLDGTYTLFGTTVSGDDVLAKMEQVETTRQGIFVMPAHRINIDASYVATSQGGALVIPNMFPKTSETNGDGSGGTCPSELAELRQRVNGQREELQRVKSALASLHRDQQTLRQRMLP</sequence>
<protein>
    <recommendedName>
        <fullName evidence="1">Peptidyl-prolyl cis-trans isomerase</fullName>
        <shortName evidence="1">PPIase</shortName>
        <ecNumber evidence="1">5.2.1.8</ecNumber>
    </recommendedName>
</protein>
<dbReference type="Proteomes" id="UP000660262">
    <property type="component" value="Unassembled WGS sequence"/>
</dbReference>
<dbReference type="InterPro" id="IPR002130">
    <property type="entry name" value="Cyclophilin-type_PPIase_dom"/>
</dbReference>
<feature type="chain" id="PRO_5033108665" description="Peptidyl-prolyl cis-trans isomerase" evidence="1">
    <location>
        <begin position="33"/>
        <end position="277"/>
    </location>
</feature>
<feature type="coiled-coil region" evidence="2">
    <location>
        <begin position="240"/>
        <end position="267"/>
    </location>
</feature>
<dbReference type="SUPFAM" id="SSF50891">
    <property type="entry name" value="Cyclophilin-like"/>
    <property type="match status" value="1"/>
</dbReference>
<evidence type="ECO:0000259" key="3">
    <source>
        <dbReference type="PROSITE" id="PS50072"/>
    </source>
</evidence>
<feature type="domain" description="PPIase cyclophilin-type" evidence="3">
    <location>
        <begin position="57"/>
        <end position="207"/>
    </location>
</feature>
<dbReference type="Pfam" id="PF00160">
    <property type="entry name" value="Pro_isomerase"/>
    <property type="match status" value="1"/>
</dbReference>
<dbReference type="EC" id="5.2.1.8" evidence="1"/>
<name>A0A830HJH4_9CHLO</name>
<dbReference type="InterPro" id="IPR044233">
    <property type="entry name" value="CYP23-like"/>
</dbReference>
<dbReference type="PANTHER" id="PTHR47511">
    <property type="entry name" value="PEPTIDYL-PROLYL CIS-TRANS ISOMERASE CYP23"/>
    <property type="match status" value="1"/>
</dbReference>
<dbReference type="InterPro" id="IPR029000">
    <property type="entry name" value="Cyclophilin-like_dom_sf"/>
</dbReference>
<accession>A0A830HJH4</accession>
<evidence type="ECO:0000256" key="1">
    <source>
        <dbReference type="RuleBase" id="RU363019"/>
    </source>
</evidence>
<dbReference type="PRINTS" id="PR00153">
    <property type="entry name" value="CSAPPISMRASE"/>
</dbReference>
<comment type="caution">
    <text evidence="4">The sequence shown here is derived from an EMBL/GenBank/DDBJ whole genome shotgun (WGS) entry which is preliminary data.</text>
</comment>
<keyword evidence="1" id="KW-0413">Isomerase</keyword>
<dbReference type="AlphaFoldDB" id="A0A830HJH4"/>
<organism evidence="4 5">
    <name type="scientific">Pycnococcus provasolii</name>
    <dbReference type="NCBI Taxonomy" id="41880"/>
    <lineage>
        <taxon>Eukaryota</taxon>
        <taxon>Viridiplantae</taxon>
        <taxon>Chlorophyta</taxon>
        <taxon>Pseudoscourfieldiophyceae</taxon>
        <taxon>Pseudoscourfieldiales</taxon>
        <taxon>Pycnococcaceae</taxon>
        <taxon>Pycnococcus</taxon>
    </lineage>
</organism>
<dbReference type="PROSITE" id="PS50072">
    <property type="entry name" value="CSA_PPIASE_2"/>
    <property type="match status" value="1"/>
</dbReference>
<evidence type="ECO:0000313" key="5">
    <source>
        <dbReference type="Proteomes" id="UP000660262"/>
    </source>
</evidence>
<dbReference type="EMBL" id="BNJQ01000010">
    <property type="protein sequence ID" value="GHP05439.1"/>
    <property type="molecule type" value="Genomic_DNA"/>
</dbReference>
<keyword evidence="5" id="KW-1185">Reference proteome</keyword>
<dbReference type="PANTHER" id="PTHR47511:SF1">
    <property type="entry name" value="PEPTIDYL-PROLYL CIS-TRANS ISOMERASE CYP23"/>
    <property type="match status" value="1"/>
</dbReference>
<dbReference type="OrthoDB" id="408413at2759"/>
<feature type="signal peptide" evidence="1">
    <location>
        <begin position="1"/>
        <end position="32"/>
    </location>
</feature>
<keyword evidence="1" id="KW-0732">Signal</keyword>
<keyword evidence="1" id="KW-0697">Rotamase</keyword>
<comment type="similarity">
    <text evidence="1">Belongs to the cyclophilin-type PPIase family.</text>
</comment>
<evidence type="ECO:0000313" key="4">
    <source>
        <dbReference type="EMBL" id="GHP05439.1"/>
    </source>
</evidence>
<reference evidence="4" key="1">
    <citation type="submission" date="2020-10" db="EMBL/GenBank/DDBJ databases">
        <title>Unveiling of a novel bifunctional photoreceptor, Dualchrome1, isolated from a cosmopolitan green alga.</title>
        <authorList>
            <person name="Suzuki S."/>
            <person name="Kawachi M."/>
        </authorList>
    </citation>
    <scope>NUCLEOTIDE SEQUENCE</scope>
    <source>
        <strain evidence="4">NIES 2893</strain>
    </source>
</reference>
<comment type="function">
    <text evidence="1">PPIases accelerate the folding of proteins. It catalyzes the cis-trans isomerization of proline imidic peptide bonds in oligopeptides.</text>
</comment>
<gene>
    <name evidence="4" type="ORF">PPROV_000419000</name>
</gene>
<proteinExistence type="inferred from homology"/>
<dbReference type="GO" id="GO:0003755">
    <property type="term" value="F:peptidyl-prolyl cis-trans isomerase activity"/>
    <property type="evidence" value="ECO:0007669"/>
    <property type="project" value="UniProtKB-UniRule"/>
</dbReference>
<comment type="catalytic activity">
    <reaction evidence="1">
        <text>[protein]-peptidylproline (omega=180) = [protein]-peptidylproline (omega=0)</text>
        <dbReference type="Rhea" id="RHEA:16237"/>
        <dbReference type="Rhea" id="RHEA-COMP:10747"/>
        <dbReference type="Rhea" id="RHEA-COMP:10748"/>
        <dbReference type="ChEBI" id="CHEBI:83833"/>
        <dbReference type="ChEBI" id="CHEBI:83834"/>
        <dbReference type="EC" id="5.2.1.8"/>
    </reaction>
</comment>